<dbReference type="AlphaFoldDB" id="A0A232EE26"/>
<organism evidence="1 2">
    <name type="scientific">Trichomalopsis sarcophagae</name>
    <dbReference type="NCBI Taxonomy" id="543379"/>
    <lineage>
        <taxon>Eukaryota</taxon>
        <taxon>Metazoa</taxon>
        <taxon>Ecdysozoa</taxon>
        <taxon>Arthropoda</taxon>
        <taxon>Hexapoda</taxon>
        <taxon>Insecta</taxon>
        <taxon>Pterygota</taxon>
        <taxon>Neoptera</taxon>
        <taxon>Endopterygota</taxon>
        <taxon>Hymenoptera</taxon>
        <taxon>Apocrita</taxon>
        <taxon>Proctotrupomorpha</taxon>
        <taxon>Chalcidoidea</taxon>
        <taxon>Pteromalidae</taxon>
        <taxon>Pteromalinae</taxon>
        <taxon>Trichomalopsis</taxon>
    </lineage>
</organism>
<proteinExistence type="predicted"/>
<comment type="caution">
    <text evidence="1">The sequence shown here is derived from an EMBL/GenBank/DDBJ whole genome shotgun (WGS) entry which is preliminary data.</text>
</comment>
<name>A0A232EE26_9HYME</name>
<dbReference type="Proteomes" id="UP000215335">
    <property type="component" value="Unassembled WGS sequence"/>
</dbReference>
<keyword evidence="2" id="KW-1185">Reference proteome</keyword>
<evidence type="ECO:0000313" key="1">
    <source>
        <dbReference type="EMBL" id="OXU16607.1"/>
    </source>
</evidence>
<accession>A0A232EE26</accession>
<protein>
    <submittedName>
        <fullName evidence="1">Uncharacterized protein</fullName>
    </submittedName>
</protein>
<sequence length="77" mass="8471">MSFMTHDPIRYSTHSLELAELTSHAVRPYHKVALTRKGDRGILGISMPGALGRGGPPPCMHWSVTAREPRLKNAGLH</sequence>
<evidence type="ECO:0000313" key="2">
    <source>
        <dbReference type="Proteomes" id="UP000215335"/>
    </source>
</evidence>
<dbReference type="EMBL" id="NNAY01005633">
    <property type="protein sequence ID" value="OXU16607.1"/>
    <property type="molecule type" value="Genomic_DNA"/>
</dbReference>
<reference evidence="1 2" key="1">
    <citation type="journal article" date="2017" name="Curr. Biol.">
        <title>The Evolution of Venom by Co-option of Single-Copy Genes.</title>
        <authorList>
            <person name="Martinson E.O."/>
            <person name="Mrinalini"/>
            <person name="Kelkar Y.D."/>
            <person name="Chang C.H."/>
            <person name="Werren J.H."/>
        </authorList>
    </citation>
    <scope>NUCLEOTIDE SEQUENCE [LARGE SCALE GENOMIC DNA]</scope>
    <source>
        <strain evidence="1 2">Alberta</strain>
        <tissue evidence="1">Whole body</tissue>
    </source>
</reference>
<gene>
    <name evidence="1" type="ORF">TSAR_011852</name>
</gene>